<dbReference type="InterPro" id="IPR000711">
    <property type="entry name" value="ATPase_OSCP/dsu"/>
</dbReference>
<evidence type="ECO:0000313" key="9">
    <source>
        <dbReference type="Proteomes" id="UP001500936"/>
    </source>
</evidence>
<dbReference type="SUPFAM" id="SSF47928">
    <property type="entry name" value="N-terminal domain of the delta subunit of the F1F0-ATP synthase"/>
    <property type="match status" value="1"/>
</dbReference>
<dbReference type="Pfam" id="PF00213">
    <property type="entry name" value="OSCP"/>
    <property type="match status" value="1"/>
</dbReference>
<dbReference type="RefSeq" id="WP_345265641.1">
    <property type="nucleotide sequence ID" value="NZ_BAABHB010000002.1"/>
</dbReference>
<evidence type="ECO:0000256" key="4">
    <source>
        <dbReference type="ARBA" id="ARBA00023065"/>
    </source>
</evidence>
<proteinExistence type="inferred from homology"/>
<comment type="subcellular location">
    <subcellularLocation>
        <location evidence="7">Cell membrane</location>
        <topology evidence="7">Peripheral membrane protein</topology>
    </subcellularLocation>
    <subcellularLocation>
        <location evidence="1">Membrane</location>
    </subcellularLocation>
</comment>
<keyword evidence="9" id="KW-1185">Reference proteome</keyword>
<organism evidence="8 9">
    <name type="scientific">Nibrella viscosa</name>
    <dbReference type="NCBI Taxonomy" id="1084524"/>
    <lineage>
        <taxon>Bacteria</taxon>
        <taxon>Pseudomonadati</taxon>
        <taxon>Bacteroidota</taxon>
        <taxon>Cytophagia</taxon>
        <taxon>Cytophagales</taxon>
        <taxon>Spirosomataceae</taxon>
        <taxon>Nibrella</taxon>
    </lineage>
</organism>
<keyword evidence="6 7" id="KW-0066">ATP synthesis</keyword>
<evidence type="ECO:0000256" key="5">
    <source>
        <dbReference type="ARBA" id="ARBA00023136"/>
    </source>
</evidence>
<reference evidence="9" key="1">
    <citation type="journal article" date="2019" name="Int. J. Syst. Evol. Microbiol.">
        <title>The Global Catalogue of Microorganisms (GCM) 10K type strain sequencing project: providing services to taxonomists for standard genome sequencing and annotation.</title>
        <authorList>
            <consortium name="The Broad Institute Genomics Platform"/>
            <consortium name="The Broad Institute Genome Sequencing Center for Infectious Disease"/>
            <person name="Wu L."/>
            <person name="Ma J."/>
        </authorList>
    </citation>
    <scope>NUCLEOTIDE SEQUENCE [LARGE SCALE GENOMIC DNA]</scope>
    <source>
        <strain evidence="9">JCM 17925</strain>
    </source>
</reference>
<comment type="function">
    <text evidence="7">This protein is part of the stalk that links CF(0) to CF(1). It either transmits conformational changes from CF(0) to CF(1) or is implicated in proton conduction.</text>
</comment>
<evidence type="ECO:0000256" key="2">
    <source>
        <dbReference type="ARBA" id="ARBA00022448"/>
    </source>
</evidence>
<evidence type="ECO:0000256" key="6">
    <source>
        <dbReference type="ARBA" id="ARBA00023310"/>
    </source>
</evidence>
<dbReference type="PANTHER" id="PTHR11910">
    <property type="entry name" value="ATP SYNTHASE DELTA CHAIN"/>
    <property type="match status" value="1"/>
</dbReference>
<keyword evidence="7" id="KW-1003">Cell membrane</keyword>
<keyword evidence="2 7" id="KW-0813">Transport</keyword>
<dbReference type="PRINTS" id="PR00125">
    <property type="entry name" value="ATPASEDELTA"/>
</dbReference>
<sequence length="179" mass="20743">MAAESSVAFRYAKSLIDLAKEKGLTEEIYADMEFFRRTLAQNRQLLLMFKNPIVRKEKKYAVLKAIFANRVNPMTMAIFEIITRKHREGIIDAIADEFVRLYNELKGIQRAQVITTVPLTDELRRQFTNIVAKSTGMTVQLEEKVDPRLIGGYILQIGDKQIDASIRHQLNEIRLEFMH</sequence>
<evidence type="ECO:0000256" key="7">
    <source>
        <dbReference type="HAMAP-Rule" id="MF_01416"/>
    </source>
</evidence>
<gene>
    <name evidence="7" type="primary">atpH</name>
    <name evidence="8" type="ORF">GCM10023187_15510</name>
</gene>
<dbReference type="InterPro" id="IPR020781">
    <property type="entry name" value="ATPase_OSCP/d_CS"/>
</dbReference>
<keyword evidence="7" id="KW-0139">CF(1)</keyword>
<comment type="caution">
    <text evidence="8">The sequence shown here is derived from an EMBL/GenBank/DDBJ whole genome shotgun (WGS) entry which is preliminary data.</text>
</comment>
<dbReference type="HAMAP" id="MF_01416">
    <property type="entry name" value="ATP_synth_delta_bact"/>
    <property type="match status" value="1"/>
</dbReference>
<dbReference type="InterPro" id="IPR026015">
    <property type="entry name" value="ATP_synth_OSCP/delta_N_sf"/>
</dbReference>
<keyword evidence="5 7" id="KW-0472">Membrane</keyword>
<accession>A0ABP8K6F3</accession>
<evidence type="ECO:0000256" key="3">
    <source>
        <dbReference type="ARBA" id="ARBA00022781"/>
    </source>
</evidence>
<evidence type="ECO:0000313" key="8">
    <source>
        <dbReference type="EMBL" id="GAA4401379.1"/>
    </source>
</evidence>
<evidence type="ECO:0000256" key="1">
    <source>
        <dbReference type="ARBA" id="ARBA00004370"/>
    </source>
</evidence>
<comment type="similarity">
    <text evidence="7">Belongs to the ATPase delta chain family.</text>
</comment>
<dbReference type="Gene3D" id="1.10.520.20">
    <property type="entry name" value="N-terminal domain of the delta subunit of the F1F0-ATP synthase"/>
    <property type="match status" value="1"/>
</dbReference>
<keyword evidence="3 7" id="KW-0375">Hydrogen ion transport</keyword>
<dbReference type="NCBIfam" id="TIGR01145">
    <property type="entry name" value="ATP_synt_delta"/>
    <property type="match status" value="1"/>
</dbReference>
<dbReference type="Proteomes" id="UP001500936">
    <property type="component" value="Unassembled WGS sequence"/>
</dbReference>
<comment type="function">
    <text evidence="7">F(1)F(0) ATP synthase produces ATP from ADP in the presence of a proton or sodium gradient. F-type ATPases consist of two structural domains, F(1) containing the extramembraneous catalytic core and F(0) containing the membrane proton channel, linked together by a central stalk and a peripheral stalk. During catalysis, ATP synthesis in the catalytic domain of F(1) is coupled via a rotary mechanism of the central stalk subunits to proton translocation.</text>
</comment>
<name>A0ABP8K6F3_9BACT</name>
<keyword evidence="4 7" id="KW-0406">Ion transport</keyword>
<dbReference type="EMBL" id="BAABHB010000002">
    <property type="protein sequence ID" value="GAA4401379.1"/>
    <property type="molecule type" value="Genomic_DNA"/>
</dbReference>
<dbReference type="PROSITE" id="PS00389">
    <property type="entry name" value="ATPASE_DELTA"/>
    <property type="match status" value="1"/>
</dbReference>
<protein>
    <recommendedName>
        <fullName evidence="7">ATP synthase subunit delta</fullName>
    </recommendedName>
    <alternativeName>
        <fullName evidence="7">ATP synthase F(1) sector subunit delta</fullName>
    </alternativeName>
    <alternativeName>
        <fullName evidence="7">F-type ATPase subunit delta</fullName>
        <shortName evidence="7">F-ATPase subunit delta</shortName>
    </alternativeName>
</protein>